<evidence type="ECO:0000256" key="6">
    <source>
        <dbReference type="SAM" id="Phobius"/>
    </source>
</evidence>
<feature type="compositionally biased region" description="Basic and acidic residues" evidence="5">
    <location>
        <begin position="48"/>
        <end position="66"/>
    </location>
</feature>
<feature type="transmembrane region" description="Helical" evidence="6">
    <location>
        <begin position="210"/>
        <end position="229"/>
    </location>
</feature>
<dbReference type="EMBL" id="MCFH01000010">
    <property type="protein sequence ID" value="ORX54751.1"/>
    <property type="molecule type" value="Genomic_DNA"/>
</dbReference>
<dbReference type="AlphaFoldDB" id="A0A1Y1VGC3"/>
<evidence type="ECO:0000313" key="7">
    <source>
        <dbReference type="EMBL" id="ORX54751.1"/>
    </source>
</evidence>
<keyword evidence="8" id="KW-1185">Reference proteome</keyword>
<reference evidence="7 8" key="1">
    <citation type="submission" date="2016-08" db="EMBL/GenBank/DDBJ databases">
        <title>Genomes of anaerobic fungi encode conserved fungal cellulosomes for biomass hydrolysis.</title>
        <authorList>
            <consortium name="DOE Joint Genome Institute"/>
            <person name="Haitjema C.H."/>
            <person name="Gilmore S.P."/>
            <person name="Henske J.K."/>
            <person name="Solomon K.V."/>
            <person name="De Groot R."/>
            <person name="Kuo A."/>
            <person name="Mondo S.J."/>
            <person name="Salamov A.A."/>
            <person name="Labutti K."/>
            <person name="Zhao Z."/>
            <person name="Chiniquy J."/>
            <person name="Barry K."/>
            <person name="Brewer H.M."/>
            <person name="Purvine S.O."/>
            <person name="Wright A.T."/>
            <person name="Boxma B."/>
            <person name="Van Alen T."/>
            <person name="Hackstein J.H."/>
            <person name="Baker S.E."/>
            <person name="Grigoriev I.V."/>
            <person name="O'Malley M.A."/>
        </authorList>
    </citation>
    <scope>NUCLEOTIDE SEQUENCE [LARGE SCALE GENOMIC DNA]</scope>
    <source>
        <strain evidence="8">finn</strain>
    </source>
</reference>
<gene>
    <name evidence="7" type="ORF">BCR36DRAFT_581641</name>
</gene>
<feature type="region of interest" description="Disordered" evidence="5">
    <location>
        <begin position="1"/>
        <end position="117"/>
    </location>
</feature>
<name>A0A1Y1VGC3_9FUNG</name>
<evidence type="ECO:0000256" key="1">
    <source>
        <dbReference type="ARBA" id="ARBA00004141"/>
    </source>
</evidence>
<reference evidence="7 8" key="2">
    <citation type="submission" date="2016-08" db="EMBL/GenBank/DDBJ databases">
        <title>Pervasive Adenine N6-methylation of Active Genes in Fungi.</title>
        <authorList>
            <consortium name="DOE Joint Genome Institute"/>
            <person name="Mondo S.J."/>
            <person name="Dannebaum R.O."/>
            <person name="Kuo R.C."/>
            <person name="Labutti K."/>
            <person name="Haridas S."/>
            <person name="Kuo A."/>
            <person name="Salamov A."/>
            <person name="Ahrendt S.R."/>
            <person name="Lipzen A."/>
            <person name="Sullivan W."/>
            <person name="Andreopoulos W.B."/>
            <person name="Clum A."/>
            <person name="Lindquist E."/>
            <person name="Daum C."/>
            <person name="Ramamoorthy G.K."/>
            <person name="Gryganskyi A."/>
            <person name="Culley D."/>
            <person name="Magnuson J.K."/>
            <person name="James T.Y."/>
            <person name="O'Malley M.A."/>
            <person name="Stajich J.E."/>
            <person name="Spatafora J.W."/>
            <person name="Visel A."/>
            <person name="Grigoriev I.V."/>
        </authorList>
    </citation>
    <scope>NUCLEOTIDE SEQUENCE [LARGE SCALE GENOMIC DNA]</scope>
    <source>
        <strain evidence="8">finn</strain>
    </source>
</reference>
<feature type="compositionally biased region" description="Low complexity" evidence="5">
    <location>
        <begin position="80"/>
        <end position="101"/>
    </location>
</feature>
<proteinExistence type="predicted"/>
<evidence type="ECO:0000256" key="3">
    <source>
        <dbReference type="ARBA" id="ARBA00022989"/>
    </source>
</evidence>
<sequence length="369" mass="42025">MDPRGVYSNYNASNNIRERGDRRNDRERRGPRDRSPNGRRIPNSPGSYRRDDPRSENYRGNRRDMDNSQMQQVHIKENSYNKQYNNNSSSLNNSSSNLIQSPFQNPYKIDSNSNKTTNINDPSKDRLETYAKLKKISPVKFYISVIIAVILTATLAIIGIIVIKNNGLTASNLRDVTVGVAQGYLFYCGFMLLAIGTGVLAFIRKWNNLLVTYCSFLFVSCLYICYFISDLANVKTNCVEVMNTRWKEDFNSSVKASIENQFSCCGYYNEDDDPVETDDCQKSQSFKRSIIGGYDDTTPYYYNASLHKRKVAEENGCAKAIESHVSSHMTMYIIIFSILLILNIVAVVVTILDIKQYAEILKELSNPFA</sequence>
<dbReference type="InterPro" id="IPR018499">
    <property type="entry name" value="Tetraspanin/Peripherin"/>
</dbReference>
<feature type="transmembrane region" description="Helical" evidence="6">
    <location>
        <begin position="331"/>
        <end position="352"/>
    </location>
</feature>
<protein>
    <submittedName>
        <fullName evidence="7">Uncharacterized protein</fullName>
    </submittedName>
</protein>
<feature type="transmembrane region" description="Helical" evidence="6">
    <location>
        <begin position="183"/>
        <end position="203"/>
    </location>
</feature>
<keyword evidence="3 6" id="KW-1133">Transmembrane helix</keyword>
<evidence type="ECO:0000256" key="5">
    <source>
        <dbReference type="SAM" id="MobiDB-lite"/>
    </source>
</evidence>
<dbReference type="GO" id="GO:0016020">
    <property type="term" value="C:membrane"/>
    <property type="evidence" value="ECO:0007669"/>
    <property type="project" value="UniProtKB-SubCell"/>
</dbReference>
<dbReference type="Pfam" id="PF00335">
    <property type="entry name" value="Tetraspanin"/>
    <property type="match status" value="1"/>
</dbReference>
<comment type="subcellular location">
    <subcellularLocation>
        <location evidence="1">Membrane</location>
        <topology evidence="1">Multi-pass membrane protein</topology>
    </subcellularLocation>
</comment>
<evidence type="ECO:0000256" key="4">
    <source>
        <dbReference type="ARBA" id="ARBA00023136"/>
    </source>
</evidence>
<keyword evidence="4 6" id="KW-0472">Membrane</keyword>
<feature type="transmembrane region" description="Helical" evidence="6">
    <location>
        <begin position="141"/>
        <end position="163"/>
    </location>
</feature>
<evidence type="ECO:0000313" key="8">
    <source>
        <dbReference type="Proteomes" id="UP000193719"/>
    </source>
</evidence>
<dbReference type="OrthoDB" id="2279611at2759"/>
<keyword evidence="2 6" id="KW-0812">Transmembrane</keyword>
<organism evidence="7 8">
    <name type="scientific">Piromyces finnis</name>
    <dbReference type="NCBI Taxonomy" id="1754191"/>
    <lineage>
        <taxon>Eukaryota</taxon>
        <taxon>Fungi</taxon>
        <taxon>Fungi incertae sedis</taxon>
        <taxon>Chytridiomycota</taxon>
        <taxon>Chytridiomycota incertae sedis</taxon>
        <taxon>Neocallimastigomycetes</taxon>
        <taxon>Neocallimastigales</taxon>
        <taxon>Neocallimastigaceae</taxon>
        <taxon>Piromyces</taxon>
    </lineage>
</organism>
<evidence type="ECO:0000256" key="2">
    <source>
        <dbReference type="ARBA" id="ARBA00022692"/>
    </source>
</evidence>
<dbReference type="Proteomes" id="UP000193719">
    <property type="component" value="Unassembled WGS sequence"/>
</dbReference>
<dbReference type="STRING" id="1754191.A0A1Y1VGC3"/>
<comment type="caution">
    <text evidence="7">The sequence shown here is derived from an EMBL/GenBank/DDBJ whole genome shotgun (WGS) entry which is preliminary data.</text>
</comment>
<accession>A0A1Y1VGC3</accession>
<feature type="compositionally biased region" description="Basic and acidic residues" evidence="5">
    <location>
        <begin position="16"/>
        <end position="36"/>
    </location>
</feature>